<dbReference type="Pfam" id="PF09830">
    <property type="entry name" value="ATP_transf"/>
    <property type="match status" value="1"/>
</dbReference>
<keyword evidence="3" id="KW-1185">Reference proteome</keyword>
<dbReference type="Gene3D" id="3.30.428.70">
    <property type="match status" value="1"/>
</dbReference>
<dbReference type="PANTHER" id="PTHR38420">
    <property type="entry name" value="AP-4-A PHOSPHORYLASE II"/>
    <property type="match status" value="1"/>
</dbReference>
<comment type="caution">
    <text evidence="2">The sequence shown here is derived from an EMBL/GenBank/DDBJ whole genome shotgun (WGS) entry which is preliminary data.</text>
</comment>
<dbReference type="Proteomes" id="UP001357485">
    <property type="component" value="Unassembled WGS sequence"/>
</dbReference>
<evidence type="ECO:0000259" key="1">
    <source>
        <dbReference type="Pfam" id="PF09830"/>
    </source>
</evidence>
<protein>
    <submittedName>
        <fullName evidence="2">Bifunctional AP-4-A phosphorylase/ADP sulfurylase</fullName>
        <ecNumber evidence="2">2.7.7.53</ecNumber>
    </submittedName>
</protein>
<dbReference type="InterPro" id="IPR009163">
    <property type="entry name" value="Ap4A_phos1/2"/>
</dbReference>
<accession>A0ABR0LJK3</accession>
<keyword evidence="2" id="KW-0808">Transferase</keyword>
<dbReference type="GO" id="GO:0003877">
    <property type="term" value="F:ATP:ADP adenylyltransferase activity"/>
    <property type="evidence" value="ECO:0007669"/>
    <property type="project" value="UniProtKB-EC"/>
</dbReference>
<proteinExistence type="predicted"/>
<keyword evidence="2" id="KW-0548">Nucleotidyltransferase</keyword>
<organism evidence="2 3">
    <name type="scientific">Cryomyces antarcticus</name>
    <dbReference type="NCBI Taxonomy" id="329879"/>
    <lineage>
        <taxon>Eukaryota</taxon>
        <taxon>Fungi</taxon>
        <taxon>Dikarya</taxon>
        <taxon>Ascomycota</taxon>
        <taxon>Pezizomycotina</taxon>
        <taxon>Dothideomycetes</taxon>
        <taxon>Dothideomycetes incertae sedis</taxon>
        <taxon>Cryomyces</taxon>
    </lineage>
</organism>
<dbReference type="PANTHER" id="PTHR38420:SF3">
    <property type="entry name" value="5',5'''-P-1,P-4-TETRAPHOSPHATE PHOSPHORYLASE 2"/>
    <property type="match status" value="1"/>
</dbReference>
<dbReference type="InterPro" id="IPR043171">
    <property type="entry name" value="Ap4A_phos1/2-like"/>
</dbReference>
<feature type="domain" description="ATP adenylyltransferase C-terminal" evidence="1">
    <location>
        <begin position="33"/>
        <end position="164"/>
    </location>
</feature>
<dbReference type="InterPro" id="IPR019200">
    <property type="entry name" value="ATP_adenylylTrfase_C"/>
</dbReference>
<name>A0ABR0LJK3_9PEZI</name>
<dbReference type="EC" id="2.7.7.53" evidence="2"/>
<evidence type="ECO:0000313" key="2">
    <source>
        <dbReference type="EMBL" id="KAK5187183.1"/>
    </source>
</evidence>
<gene>
    <name evidence="2" type="primary">APA2_2</name>
    <name evidence="2" type="ORF">LTR16_009530</name>
</gene>
<sequence length="175" mass="18947">MAKQNHNWEPLIDEVLKSGVPAKSGSKELRALPKLPFTHFAAPVPVSPIPSHLFKLYTDLYEAAASAVRSYIRSHPGDLELHSGEGGAAPISYNLAFTTAGMIICPRKKEGGLLRRDDGTEVGSVALNGTILAGTLMVKDEGEWELLKNDNGKLNELLRAVGLPQEYTTIDSIKL</sequence>
<evidence type="ECO:0000313" key="3">
    <source>
        <dbReference type="Proteomes" id="UP001357485"/>
    </source>
</evidence>
<reference evidence="2 3" key="1">
    <citation type="submission" date="2023-08" db="EMBL/GenBank/DDBJ databases">
        <title>Black Yeasts Isolated from many extreme environments.</title>
        <authorList>
            <person name="Coleine C."/>
            <person name="Stajich J.E."/>
            <person name="Selbmann L."/>
        </authorList>
    </citation>
    <scope>NUCLEOTIDE SEQUENCE [LARGE SCALE GENOMIC DNA]</scope>
    <source>
        <strain evidence="2 3">CCFEE 536</strain>
    </source>
</reference>
<dbReference type="EMBL" id="JAVRRA010018917">
    <property type="protein sequence ID" value="KAK5187183.1"/>
    <property type="molecule type" value="Genomic_DNA"/>
</dbReference>